<name>A0A975MR13_9GAMM</name>
<dbReference type="EMBL" id="CP073754">
    <property type="protein sequence ID" value="QWF72417.1"/>
    <property type="molecule type" value="Genomic_DNA"/>
</dbReference>
<organism evidence="1 2">
    <name type="scientific">Methylomonas paludis</name>
    <dbReference type="NCBI Taxonomy" id="1173101"/>
    <lineage>
        <taxon>Bacteria</taxon>
        <taxon>Pseudomonadati</taxon>
        <taxon>Pseudomonadota</taxon>
        <taxon>Gammaproteobacteria</taxon>
        <taxon>Methylococcales</taxon>
        <taxon>Methylococcaceae</taxon>
        <taxon>Methylomonas</taxon>
    </lineage>
</organism>
<dbReference type="RefSeq" id="WP_215584874.1">
    <property type="nucleotide sequence ID" value="NZ_CP073754.1"/>
</dbReference>
<sequence length="70" mass="7523">MNSSIPLRCIEATGGDDVGYGYTVGRVELGWPWFDWGCAVNSSIPLRCIEATDGGDIGYGRPLRGVVELC</sequence>
<proteinExistence type="predicted"/>
<evidence type="ECO:0000313" key="2">
    <source>
        <dbReference type="Proteomes" id="UP000676649"/>
    </source>
</evidence>
<gene>
    <name evidence="1" type="ORF">KEF85_08230</name>
</gene>
<accession>A0A975MR13</accession>
<evidence type="ECO:0000313" key="1">
    <source>
        <dbReference type="EMBL" id="QWF72417.1"/>
    </source>
</evidence>
<protein>
    <submittedName>
        <fullName evidence="1">Uncharacterized protein</fullName>
    </submittedName>
</protein>
<dbReference type="Proteomes" id="UP000676649">
    <property type="component" value="Chromosome"/>
</dbReference>
<reference evidence="1" key="1">
    <citation type="submission" date="2021-04" db="EMBL/GenBank/DDBJ databases">
        <title>Draft genome sequence data of methanotrophic Methylovulum sp. strain S1L and Methylomonas sp. strain S2AM isolated from boreal lake water columns.</title>
        <authorList>
            <person name="Rissanen A.J."/>
            <person name="Mangayil R."/>
            <person name="Svenning M.M."/>
            <person name="Khanongnuch R."/>
        </authorList>
    </citation>
    <scope>NUCLEOTIDE SEQUENCE</scope>
    <source>
        <strain evidence="1">S2AM</strain>
    </source>
</reference>
<dbReference type="KEGG" id="mpad:KEF85_08230"/>
<keyword evidence="2" id="KW-1185">Reference proteome</keyword>
<dbReference type="AlphaFoldDB" id="A0A975MR13"/>